<reference evidence="4 6" key="2">
    <citation type="submission" date="2020-07" db="EMBL/GenBank/DDBJ databases">
        <title>Sequencing the genomes of 1000 actinobacteria strains.</title>
        <authorList>
            <person name="Klenk H.-P."/>
        </authorList>
    </citation>
    <scope>NUCLEOTIDE SEQUENCE [LARGE SCALE GENOMIC DNA]</scope>
    <source>
        <strain evidence="4 6">DSM 41455</strain>
    </source>
</reference>
<dbReference type="GO" id="GO:0005829">
    <property type="term" value="C:cytosol"/>
    <property type="evidence" value="ECO:0007669"/>
    <property type="project" value="TreeGrafter"/>
</dbReference>
<comment type="caution">
    <text evidence="3">The sequence shown here is derived from an EMBL/GenBank/DDBJ whole genome shotgun (WGS) entry which is preliminary data.</text>
</comment>
<reference evidence="3 5" key="1">
    <citation type="submission" date="2020-05" db="EMBL/GenBank/DDBJ databases">
        <title>Whole genome shotgun sequence of Streptomyces fulvorobeus NBRC 15897.</title>
        <authorList>
            <person name="Komaki H."/>
            <person name="Tamura T."/>
        </authorList>
    </citation>
    <scope>NUCLEOTIDE SEQUENCE [LARGE SCALE GENOMIC DNA]</scope>
    <source>
        <strain evidence="3 5">NBRC 15897</strain>
    </source>
</reference>
<accession>A0A7J0BZS1</accession>
<dbReference type="GO" id="GO:0032196">
    <property type="term" value="P:transposition"/>
    <property type="evidence" value="ECO:0007669"/>
    <property type="project" value="TreeGrafter"/>
</dbReference>
<evidence type="ECO:0000313" key="6">
    <source>
        <dbReference type="Proteomes" id="UP000530403"/>
    </source>
</evidence>
<dbReference type="Proteomes" id="UP000498980">
    <property type="component" value="Unassembled WGS sequence"/>
</dbReference>
<evidence type="ECO:0000313" key="4">
    <source>
        <dbReference type="EMBL" id="NYE39509.1"/>
    </source>
</evidence>
<dbReference type="EMBL" id="BLWC01000001">
    <property type="protein sequence ID" value="GFM95745.1"/>
    <property type="molecule type" value="Genomic_DNA"/>
</dbReference>
<name>A0A7J0BZS1_9ACTN</name>
<protein>
    <recommendedName>
        <fullName evidence="2">Transposase IS30-like HTH domain-containing protein</fullName>
    </recommendedName>
</protein>
<feature type="compositionally biased region" description="Pro residues" evidence="1">
    <location>
        <begin position="66"/>
        <end position="75"/>
    </location>
</feature>
<dbReference type="AlphaFoldDB" id="A0A7J0BZS1"/>
<dbReference type="PANTHER" id="PTHR10948:SF23">
    <property type="entry name" value="TRANSPOSASE INSI FOR INSERTION SEQUENCE ELEMENT IS30A-RELATED"/>
    <property type="match status" value="1"/>
</dbReference>
<gene>
    <name evidence="4" type="ORF">HEB29_000520</name>
    <name evidence="3" type="ORF">Sfulv_05560</name>
</gene>
<dbReference type="InterPro" id="IPR025246">
    <property type="entry name" value="IS30-like_HTH"/>
</dbReference>
<feature type="compositionally biased region" description="Basic residues" evidence="1">
    <location>
        <begin position="216"/>
        <end position="225"/>
    </location>
</feature>
<evidence type="ECO:0000259" key="2">
    <source>
        <dbReference type="Pfam" id="PF13936"/>
    </source>
</evidence>
<feature type="domain" description="Transposase IS30-like HTH" evidence="2">
    <location>
        <begin position="78"/>
        <end position="119"/>
    </location>
</feature>
<evidence type="ECO:0000256" key="1">
    <source>
        <dbReference type="SAM" id="MobiDB-lite"/>
    </source>
</evidence>
<sequence length="261" mass="29789">MDFKIRGIRTAQEPRKPLREREEYFRLMQQGFSNGHACQSVGINTKAGRRRRNGRSAERKQKAAPPVRPVVPPSGPSRYLGGADRVCIADRLREETTVRAIAVEPGRSPSTLSREIRRNRTNGARGPWHCRPRAAQARADARRPRPKPGKIRQNPELRDFVQAGLNQRWSPEQICQAPRMSFPDRPKMHVVHETVYQALYVQGRGELRREAARTLRTGRTRRKPQRQANCRQPRSRTPWSRSATGPPTQKTGRFPTTGKGT</sequence>
<feature type="compositionally biased region" description="Polar residues" evidence="1">
    <location>
        <begin position="226"/>
        <end position="251"/>
    </location>
</feature>
<evidence type="ECO:0000313" key="5">
    <source>
        <dbReference type="Proteomes" id="UP000498980"/>
    </source>
</evidence>
<keyword evidence="5" id="KW-1185">Reference proteome</keyword>
<dbReference type="Pfam" id="PF13936">
    <property type="entry name" value="HTH_38"/>
    <property type="match status" value="1"/>
</dbReference>
<proteinExistence type="predicted"/>
<dbReference type="GO" id="GO:0004803">
    <property type="term" value="F:transposase activity"/>
    <property type="evidence" value="ECO:0007669"/>
    <property type="project" value="TreeGrafter"/>
</dbReference>
<organism evidence="3 5">
    <name type="scientific">Streptomyces fulvorobeus</name>
    <dbReference type="NCBI Taxonomy" id="284028"/>
    <lineage>
        <taxon>Bacteria</taxon>
        <taxon>Bacillati</taxon>
        <taxon>Actinomycetota</taxon>
        <taxon>Actinomycetes</taxon>
        <taxon>Kitasatosporales</taxon>
        <taxon>Streptomycetaceae</taxon>
        <taxon>Streptomyces</taxon>
    </lineage>
</organism>
<dbReference type="InterPro" id="IPR051917">
    <property type="entry name" value="Transposase-Integrase"/>
</dbReference>
<dbReference type="PANTHER" id="PTHR10948">
    <property type="entry name" value="TRANSPOSASE"/>
    <property type="match status" value="1"/>
</dbReference>
<feature type="region of interest" description="Disordered" evidence="1">
    <location>
        <begin position="214"/>
        <end position="261"/>
    </location>
</feature>
<feature type="region of interest" description="Disordered" evidence="1">
    <location>
        <begin position="46"/>
        <end position="78"/>
    </location>
</feature>
<dbReference type="EMBL" id="JACCCF010000001">
    <property type="protein sequence ID" value="NYE39509.1"/>
    <property type="molecule type" value="Genomic_DNA"/>
</dbReference>
<dbReference type="Proteomes" id="UP000530403">
    <property type="component" value="Unassembled WGS sequence"/>
</dbReference>
<evidence type="ECO:0000313" key="3">
    <source>
        <dbReference type="EMBL" id="GFM95745.1"/>
    </source>
</evidence>
<feature type="region of interest" description="Disordered" evidence="1">
    <location>
        <begin position="133"/>
        <end position="156"/>
    </location>
</feature>